<dbReference type="PANTHER" id="PTHR43462:SF2">
    <property type="entry name" value="THREONYL AND ALANYL TRNA SYNTHETASE SECOND ADDITIONAL DOMAIN-CONTAINING PROTEIN"/>
    <property type="match status" value="1"/>
</dbReference>
<dbReference type="EMBL" id="JALLBG020000194">
    <property type="protein sequence ID" value="KAL3760053.1"/>
    <property type="molecule type" value="Genomic_DNA"/>
</dbReference>
<reference evidence="3 4" key="1">
    <citation type="submission" date="2024-10" db="EMBL/GenBank/DDBJ databases">
        <title>Updated reference genomes for cyclostephanoid diatoms.</title>
        <authorList>
            <person name="Roberts W.R."/>
            <person name="Alverson A.J."/>
        </authorList>
    </citation>
    <scope>NUCLEOTIDE SEQUENCE [LARGE SCALE GENOMIC DNA]</scope>
    <source>
        <strain evidence="3 4">AJA232-27</strain>
    </source>
</reference>
<organism evidence="3 4">
    <name type="scientific">Discostella pseudostelligera</name>
    <dbReference type="NCBI Taxonomy" id="259834"/>
    <lineage>
        <taxon>Eukaryota</taxon>
        <taxon>Sar</taxon>
        <taxon>Stramenopiles</taxon>
        <taxon>Ochrophyta</taxon>
        <taxon>Bacillariophyta</taxon>
        <taxon>Coscinodiscophyceae</taxon>
        <taxon>Thalassiosirophycidae</taxon>
        <taxon>Stephanodiscales</taxon>
        <taxon>Stephanodiscaceae</taxon>
        <taxon>Discostella</taxon>
    </lineage>
</organism>
<dbReference type="AlphaFoldDB" id="A0ABD3M7X8"/>
<proteinExistence type="predicted"/>
<comment type="caution">
    <text evidence="3">The sequence shown here is derived from an EMBL/GenBank/DDBJ whole genome shotgun (WGS) entry which is preliminary data.</text>
</comment>
<evidence type="ECO:0000256" key="1">
    <source>
        <dbReference type="ARBA" id="ARBA00001947"/>
    </source>
</evidence>
<dbReference type="InterPro" id="IPR012947">
    <property type="entry name" value="tRNA_SAD"/>
</dbReference>
<dbReference type="InterPro" id="IPR051335">
    <property type="entry name" value="Alanyl-tRNA_Editing_Enzymes"/>
</dbReference>
<evidence type="ECO:0000313" key="3">
    <source>
        <dbReference type="EMBL" id="KAL3760053.1"/>
    </source>
</evidence>
<comment type="cofactor">
    <cofactor evidence="1">
        <name>Zn(2+)</name>
        <dbReference type="ChEBI" id="CHEBI:29105"/>
    </cofactor>
</comment>
<feature type="domain" description="Threonyl/alanyl tRNA synthetase SAD" evidence="2">
    <location>
        <begin position="307"/>
        <end position="331"/>
    </location>
</feature>
<dbReference type="Gene3D" id="3.30.980.10">
    <property type="entry name" value="Threonyl-trna Synthetase, Chain A, domain 2"/>
    <property type="match status" value="1"/>
</dbReference>
<accession>A0ABD3M7X8</accession>
<sequence length="358" mass="39137">MVDQPLPPTELIHLTYDGNFQLDTEATVLLCRVIDSAAPTNNGNNTNMNTADVDERTNNISINEHDDNDNQKEEKKVMRTNISIELQLDVTTMHPQGGGQPTDIGSITTIVGMNAFNNSNCEGSEGEEDVVSNSPPIAASIHKVTIDRTTGIVTHAGTISVLPDDDNNNINNKFPLNSRVKVSVHPQNRQLLSECHTAGHVVDAAMDKCGKLLKPTKGYHFLDGPYVEYHGSIDVQEREEFLSRLQLAYQELIDEDIPTNIQILSVDEAESLCNRLAQNFNMADFISSPTKTTDNKDGIDAGSGGVVRVVTVAGWNCPCGGTHVRSTGALKERGWGVKGLRCKKNVVRVRYGPKDETD</sequence>
<name>A0ABD3M7X8_9STRA</name>
<dbReference type="Gene3D" id="2.40.30.130">
    <property type="match status" value="1"/>
</dbReference>
<gene>
    <name evidence="3" type="ORF">ACHAWU_006601</name>
</gene>
<dbReference type="SUPFAM" id="SSF55186">
    <property type="entry name" value="ThrRS/AlaRS common domain"/>
    <property type="match status" value="1"/>
</dbReference>
<protein>
    <recommendedName>
        <fullName evidence="2">Threonyl/alanyl tRNA synthetase SAD domain-containing protein</fullName>
    </recommendedName>
</protein>
<dbReference type="Proteomes" id="UP001530293">
    <property type="component" value="Unassembled WGS sequence"/>
</dbReference>
<dbReference type="PANTHER" id="PTHR43462">
    <property type="entry name" value="ALANYL-TRNA EDITING PROTEIN"/>
    <property type="match status" value="1"/>
</dbReference>
<dbReference type="InterPro" id="IPR018163">
    <property type="entry name" value="Thr/Ala-tRNA-synth_IIc_edit"/>
</dbReference>
<evidence type="ECO:0000313" key="4">
    <source>
        <dbReference type="Proteomes" id="UP001530293"/>
    </source>
</evidence>
<keyword evidence="4" id="KW-1185">Reference proteome</keyword>
<dbReference type="Pfam" id="PF07973">
    <property type="entry name" value="tRNA_SAD"/>
    <property type="match status" value="1"/>
</dbReference>
<evidence type="ECO:0000259" key="2">
    <source>
        <dbReference type="Pfam" id="PF07973"/>
    </source>
</evidence>
<dbReference type="GO" id="GO:0140640">
    <property type="term" value="F:catalytic activity, acting on a nucleic acid"/>
    <property type="evidence" value="ECO:0007669"/>
    <property type="project" value="UniProtKB-ARBA"/>
</dbReference>